<evidence type="ECO:0000313" key="2">
    <source>
        <dbReference type="EMBL" id="AJK68219.1"/>
    </source>
</evidence>
<keyword evidence="1" id="KW-0812">Transmembrane</keyword>
<dbReference type="RefSeq" id="WP_042620892.1">
    <property type="nucleotide sequence ID" value="NZ_CP007790.1"/>
</dbReference>
<dbReference type="OrthoDB" id="4409823at2"/>
<organism evidence="2 3">
    <name type="scientific">Corynebacterium marinum DSM 44953</name>
    <dbReference type="NCBI Taxonomy" id="1224162"/>
    <lineage>
        <taxon>Bacteria</taxon>
        <taxon>Bacillati</taxon>
        <taxon>Actinomycetota</taxon>
        <taxon>Actinomycetes</taxon>
        <taxon>Mycobacteriales</taxon>
        <taxon>Corynebacteriaceae</taxon>
        <taxon>Corynebacterium</taxon>
    </lineage>
</organism>
<keyword evidence="3" id="KW-1185">Reference proteome</keyword>
<accession>A0A0B6TPN8</accession>
<keyword evidence="1" id="KW-1133">Transmembrane helix</keyword>
<dbReference type="AlphaFoldDB" id="A0A0B6TPN8"/>
<gene>
    <name evidence="2" type="ORF">B840_02965</name>
</gene>
<keyword evidence="1" id="KW-0472">Membrane</keyword>
<evidence type="ECO:0000313" key="3">
    <source>
        <dbReference type="Proteomes" id="UP000031928"/>
    </source>
</evidence>
<reference evidence="2 3" key="1">
    <citation type="submission" date="2014-05" db="EMBL/GenBank/DDBJ databases">
        <title>Complete genome sequence of Corynebacterium marinum DSM 44953.</title>
        <authorList>
            <person name="Schaffert L."/>
            <person name="Albersmeier A."/>
            <person name="Kalinowski J."/>
            <person name="Ruckert C."/>
        </authorList>
    </citation>
    <scope>NUCLEOTIDE SEQUENCE [LARGE SCALE GENOMIC DNA]</scope>
    <source>
        <strain evidence="2 3">DSM 44953</strain>
    </source>
</reference>
<dbReference type="EMBL" id="CP007790">
    <property type="protein sequence ID" value="AJK68219.1"/>
    <property type="molecule type" value="Genomic_DNA"/>
</dbReference>
<dbReference type="Proteomes" id="UP000031928">
    <property type="component" value="Chromosome"/>
</dbReference>
<sequence length="214" mass="22177">MTWSLGLSVGPGGVGSAVGLAGGGVHLIGAFPTIARAVHAAAQVGDGAPARIVLVHPTGVTVGELGRHLGNLALAGVTDDDAQLRTDVEVLHALTGRRVLLIDADRDLIAGHPGKTEPFDADRLAALVAKQPYETTVALTGHPETRDRYHVAGRDYAPMIVERPALAALALQVPATTALVSTPRTAGALRRRPALPLVWTVVPMIAVILLLLLL</sequence>
<feature type="transmembrane region" description="Helical" evidence="1">
    <location>
        <begin position="194"/>
        <end position="213"/>
    </location>
</feature>
<dbReference type="KEGG" id="cmq:B840_02965"/>
<dbReference type="STRING" id="1224162.B840_02965"/>
<proteinExistence type="predicted"/>
<evidence type="ECO:0000256" key="1">
    <source>
        <dbReference type="SAM" id="Phobius"/>
    </source>
</evidence>
<name>A0A0B6TPN8_9CORY</name>
<dbReference type="HOGENOM" id="CLU_111937_0_0_11"/>
<protein>
    <submittedName>
        <fullName evidence="2">Uncharacterized protein</fullName>
    </submittedName>
</protein>